<dbReference type="EMBL" id="CP021886">
    <property type="protein sequence ID" value="AWI33727.1"/>
    <property type="molecule type" value="Genomic_DNA"/>
</dbReference>
<evidence type="ECO:0000313" key="3">
    <source>
        <dbReference type="EMBL" id="AWI34706.1"/>
    </source>
</evidence>
<sequence length="64" mass="7359">MLVKTTLECFLKITDLYSKRKSTLGNPCSFLYDRNAFKNISTLTNLKSKKEIPMKCKTPLGRKT</sequence>
<evidence type="ECO:0000313" key="4">
    <source>
        <dbReference type="Proteomes" id="UP000244890"/>
    </source>
</evidence>
<evidence type="ECO:0000313" key="2">
    <source>
        <dbReference type="EMBL" id="AWI34184.1"/>
    </source>
</evidence>
<dbReference type="KEGG" id="had:CDV25_02345"/>
<protein>
    <submittedName>
        <fullName evidence="1">Uncharacterized protein</fullName>
    </submittedName>
</protein>
<dbReference type="AlphaFoldDB" id="A0A2U8FD13"/>
<dbReference type="Proteomes" id="UP000244890">
    <property type="component" value="Chromosome"/>
</dbReference>
<proteinExistence type="predicted"/>
<name>A0A2U8FD13_9HELI</name>
<accession>A0A2U8FD13</accession>
<dbReference type="EMBL" id="CP021886">
    <property type="protein sequence ID" value="AWI34184.1"/>
    <property type="molecule type" value="Genomic_DNA"/>
</dbReference>
<organism evidence="1 4">
    <name type="scientific">Helicobacter apodemus</name>
    <dbReference type="NCBI Taxonomy" id="135569"/>
    <lineage>
        <taxon>Bacteria</taxon>
        <taxon>Pseudomonadati</taxon>
        <taxon>Campylobacterota</taxon>
        <taxon>Epsilonproteobacteria</taxon>
        <taxon>Campylobacterales</taxon>
        <taxon>Helicobacteraceae</taxon>
        <taxon>Helicobacter</taxon>
    </lineage>
</organism>
<dbReference type="KEGG" id="had:CDV25_07955"/>
<dbReference type="KEGG" id="had:CDV25_04940"/>
<gene>
    <name evidence="1" type="ORF">CDV25_02345</name>
    <name evidence="2" type="ORF">CDV25_04940</name>
    <name evidence="3" type="ORF">CDV25_07955</name>
</gene>
<dbReference type="RefSeq" id="WP_108910611.1">
    <property type="nucleotide sequence ID" value="NZ_CP021886.1"/>
</dbReference>
<dbReference type="EMBL" id="CP021886">
    <property type="protein sequence ID" value="AWI34706.1"/>
    <property type="molecule type" value="Genomic_DNA"/>
</dbReference>
<reference evidence="1 4" key="1">
    <citation type="submission" date="2017-06" db="EMBL/GenBank/DDBJ databases">
        <title>Complete genome of Helicobacter apodemus.</title>
        <authorList>
            <person name="Cho S."/>
        </authorList>
    </citation>
    <scope>NUCLEOTIDE SEQUENCE [LARGE SCALE GENOMIC DNA]</scope>
    <source>
        <strain evidence="1">SCJK1</strain>
        <strain evidence="4">SNUVETPUB-15-01</strain>
    </source>
</reference>
<evidence type="ECO:0000313" key="1">
    <source>
        <dbReference type="EMBL" id="AWI33727.1"/>
    </source>
</evidence>